<dbReference type="PANTHER" id="PTHR48071:SF15">
    <property type="entry name" value="SRCR DOMAIN-CONTAINING PROTEIN"/>
    <property type="match status" value="1"/>
</dbReference>
<dbReference type="InterPro" id="IPR017977">
    <property type="entry name" value="ZP_dom_CS"/>
</dbReference>
<dbReference type="SUPFAM" id="SSF49854">
    <property type="entry name" value="Spermadhesin, CUB domain"/>
    <property type="match status" value="2"/>
</dbReference>
<dbReference type="SMART" id="SM00042">
    <property type="entry name" value="CUB"/>
    <property type="match status" value="2"/>
</dbReference>
<dbReference type="Pfam" id="PF00530">
    <property type="entry name" value="SRCR"/>
    <property type="match status" value="3"/>
</dbReference>
<dbReference type="InterPro" id="IPR035914">
    <property type="entry name" value="Sperma_CUB_dom_sf"/>
</dbReference>
<evidence type="ECO:0000256" key="9">
    <source>
        <dbReference type="ARBA" id="ARBA00022927"/>
    </source>
</evidence>
<dbReference type="GO" id="GO:0031638">
    <property type="term" value="P:zymogen activation"/>
    <property type="evidence" value="ECO:0007669"/>
    <property type="project" value="TreeGrafter"/>
</dbReference>
<dbReference type="FunFam" id="2.60.40.4100:FF:000005">
    <property type="entry name" value="Deleted in malignant brain tumors 1"/>
    <property type="match status" value="1"/>
</dbReference>
<reference evidence="22" key="1">
    <citation type="submission" date="2025-08" db="UniProtKB">
        <authorList>
            <consortium name="RefSeq"/>
        </authorList>
    </citation>
    <scope>IDENTIFICATION</scope>
    <source>
        <tissue evidence="22">Muscle</tissue>
    </source>
</reference>
<evidence type="ECO:0000256" key="8">
    <source>
        <dbReference type="ARBA" id="ARBA00022782"/>
    </source>
</evidence>
<dbReference type="SUPFAM" id="SSF56487">
    <property type="entry name" value="SRCR-like"/>
    <property type="match status" value="2"/>
</dbReference>
<dbReference type="PRINTS" id="PR00258">
    <property type="entry name" value="SPERACTRCPTR"/>
</dbReference>
<keyword evidence="6" id="KW-0732">Signal</keyword>
<name>A0A455AME7_PHYMC</name>
<evidence type="ECO:0000256" key="1">
    <source>
        <dbReference type="ARBA" id="ARBA00004613"/>
    </source>
</evidence>
<keyword evidence="17" id="KW-0472">Membrane</keyword>
<dbReference type="GO" id="GO:0005886">
    <property type="term" value="C:plasma membrane"/>
    <property type="evidence" value="ECO:0007669"/>
    <property type="project" value="TreeGrafter"/>
</dbReference>
<organism evidence="21 22">
    <name type="scientific">Physeter macrocephalus</name>
    <name type="common">Sperm whale</name>
    <name type="synonym">Physeter catodon</name>
    <dbReference type="NCBI Taxonomy" id="9755"/>
    <lineage>
        <taxon>Eukaryota</taxon>
        <taxon>Metazoa</taxon>
        <taxon>Chordata</taxon>
        <taxon>Craniata</taxon>
        <taxon>Vertebrata</taxon>
        <taxon>Euteleostomi</taxon>
        <taxon>Mammalia</taxon>
        <taxon>Eutheria</taxon>
        <taxon>Laurasiatheria</taxon>
        <taxon>Artiodactyla</taxon>
        <taxon>Whippomorpha</taxon>
        <taxon>Cetacea</taxon>
        <taxon>Odontoceti</taxon>
        <taxon>Physeteridae</taxon>
        <taxon>Physeter</taxon>
    </lineage>
</organism>
<dbReference type="Gene3D" id="2.60.40.4100">
    <property type="entry name" value="Zona pellucida, ZP-C domain"/>
    <property type="match status" value="1"/>
</dbReference>
<dbReference type="SMART" id="SM00202">
    <property type="entry name" value="SR"/>
    <property type="match status" value="2"/>
</dbReference>
<keyword evidence="10 15" id="KW-1015">Disulfide bond</keyword>
<dbReference type="InterPro" id="IPR036772">
    <property type="entry name" value="SRCR-like_dom_sf"/>
</dbReference>
<dbReference type="InterPro" id="IPR000859">
    <property type="entry name" value="CUB_dom"/>
</dbReference>
<keyword evidence="8" id="KW-0221">Differentiation</keyword>
<dbReference type="PROSITE" id="PS00682">
    <property type="entry name" value="ZP_1"/>
    <property type="match status" value="1"/>
</dbReference>
<keyword evidence="7" id="KW-0677">Repeat</keyword>
<dbReference type="Pfam" id="PF00100">
    <property type="entry name" value="Zona_pellucida"/>
    <property type="match status" value="1"/>
</dbReference>
<proteinExistence type="inferred from homology"/>
<dbReference type="CDD" id="cd00041">
    <property type="entry name" value="CUB"/>
    <property type="match status" value="2"/>
</dbReference>
<comment type="similarity">
    <text evidence="2">Belongs to the DMBT1 family.</text>
</comment>
<dbReference type="FunFam" id="3.10.250.10:FF:000003">
    <property type="entry name" value="Deleted in malignant brain tumors 1"/>
    <property type="match status" value="1"/>
</dbReference>
<feature type="transmembrane region" description="Helical" evidence="17">
    <location>
        <begin position="873"/>
        <end position="891"/>
    </location>
</feature>
<feature type="domain" description="ZP" evidence="20">
    <location>
        <begin position="572"/>
        <end position="820"/>
    </location>
</feature>
<dbReference type="RefSeq" id="XP_028337752.1">
    <property type="nucleotide sequence ID" value="XM_028481951.1"/>
</dbReference>
<evidence type="ECO:0000256" key="17">
    <source>
        <dbReference type="SAM" id="Phobius"/>
    </source>
</evidence>
<dbReference type="InterPro" id="IPR001507">
    <property type="entry name" value="ZP_dom"/>
</dbReference>
<dbReference type="InterPro" id="IPR001190">
    <property type="entry name" value="SRCR"/>
</dbReference>
<dbReference type="Gene3D" id="2.60.120.290">
    <property type="entry name" value="Spermadhesin, CUB domain"/>
    <property type="match status" value="2"/>
</dbReference>
<dbReference type="InterPro" id="IPR042235">
    <property type="entry name" value="ZP-C_dom"/>
</dbReference>
<feature type="domain" description="SRCR" evidence="19">
    <location>
        <begin position="37"/>
        <end position="203"/>
    </location>
</feature>
<keyword evidence="17" id="KW-1133">Transmembrane helix</keyword>
<keyword evidence="5" id="KW-0964">Secreted</keyword>
<feature type="domain" description="CUB" evidence="18">
    <location>
        <begin position="229"/>
        <end position="340"/>
    </location>
</feature>
<dbReference type="PANTHER" id="PTHR48071">
    <property type="entry name" value="SRCR DOMAIN-CONTAINING PROTEIN"/>
    <property type="match status" value="1"/>
</dbReference>
<keyword evidence="21" id="KW-1185">Reference proteome</keyword>
<evidence type="ECO:0000256" key="7">
    <source>
        <dbReference type="ARBA" id="ARBA00022737"/>
    </source>
</evidence>
<dbReference type="InterPro" id="IPR055355">
    <property type="entry name" value="ZP-C"/>
</dbReference>
<keyword evidence="9" id="KW-0653">Protein transport</keyword>
<dbReference type="PROSITE" id="PS50287">
    <property type="entry name" value="SRCR_2"/>
    <property type="match status" value="2"/>
</dbReference>
<feature type="disulfide bond" evidence="15">
    <location>
        <begin position="374"/>
        <end position="438"/>
    </location>
</feature>
<feature type="region of interest" description="Disordered" evidence="16">
    <location>
        <begin position="26"/>
        <end position="46"/>
    </location>
</feature>
<dbReference type="PROSITE" id="PS51034">
    <property type="entry name" value="ZP_2"/>
    <property type="match status" value="1"/>
</dbReference>
<dbReference type="PROSITE" id="PS01180">
    <property type="entry name" value="CUB"/>
    <property type="match status" value="2"/>
</dbReference>
<dbReference type="GO" id="GO:0030154">
    <property type="term" value="P:cell differentiation"/>
    <property type="evidence" value="ECO:0007669"/>
    <property type="project" value="UniProtKB-KW"/>
</dbReference>
<evidence type="ECO:0000256" key="2">
    <source>
        <dbReference type="ARBA" id="ARBA00009931"/>
    </source>
</evidence>
<keyword evidence="11" id="KW-0325">Glycoprotein</keyword>
<keyword evidence="17" id="KW-0812">Transmembrane</keyword>
<evidence type="ECO:0000256" key="5">
    <source>
        <dbReference type="ARBA" id="ARBA00022525"/>
    </source>
</evidence>
<dbReference type="GO" id="GO:0015031">
    <property type="term" value="P:protein transport"/>
    <property type="evidence" value="ECO:0007669"/>
    <property type="project" value="UniProtKB-KW"/>
</dbReference>
<dbReference type="AlphaFoldDB" id="A0A455AME7"/>
<gene>
    <name evidence="22" type="primary">LOC102995967</name>
</gene>
<dbReference type="SMART" id="SM00241">
    <property type="entry name" value="ZP"/>
    <property type="match status" value="1"/>
</dbReference>
<dbReference type="GO" id="GO:0005615">
    <property type="term" value="C:extracellular space"/>
    <property type="evidence" value="ECO:0007669"/>
    <property type="project" value="TreeGrafter"/>
</dbReference>
<evidence type="ECO:0000256" key="6">
    <source>
        <dbReference type="ARBA" id="ARBA00022729"/>
    </source>
</evidence>
<dbReference type="Proteomes" id="UP000248484">
    <property type="component" value="Chromosome 20"/>
</dbReference>
<evidence type="ECO:0000256" key="11">
    <source>
        <dbReference type="ARBA" id="ARBA00023180"/>
    </source>
</evidence>
<evidence type="ECO:0000256" key="10">
    <source>
        <dbReference type="ARBA" id="ARBA00023157"/>
    </source>
</evidence>
<comment type="subcellular location">
    <subcellularLocation>
        <location evidence="1">Secreted</location>
    </subcellularLocation>
</comment>
<dbReference type="OrthoDB" id="536948at2759"/>
<evidence type="ECO:0000259" key="18">
    <source>
        <dbReference type="PROSITE" id="PS01180"/>
    </source>
</evidence>
<dbReference type="Pfam" id="PF23344">
    <property type="entry name" value="ZP-N"/>
    <property type="match status" value="1"/>
</dbReference>
<dbReference type="Gene3D" id="2.60.40.3210">
    <property type="entry name" value="Zona pellucida, ZP-N domain"/>
    <property type="match status" value="1"/>
</dbReference>
<feature type="disulfide bond" evidence="15">
    <location>
        <begin position="418"/>
        <end position="428"/>
    </location>
</feature>
<evidence type="ECO:0000256" key="4">
    <source>
        <dbReference type="ARBA" id="ARBA00022473"/>
    </source>
</evidence>
<dbReference type="InParanoid" id="A0A455AME7"/>
<feature type="domain" description="SRCR" evidence="19">
    <location>
        <begin position="346"/>
        <end position="449"/>
    </location>
</feature>
<protein>
    <recommendedName>
        <fullName evidence="13">Scavenger receptor cysteine-rich domain-containing protein DMBT1</fullName>
    </recommendedName>
    <alternativeName>
        <fullName evidence="14">Deleted in malignant brain tumors 1 protein</fullName>
    </alternativeName>
    <alternativeName>
        <fullName evidence="12">Hensin</fullName>
    </alternativeName>
</protein>
<keyword evidence="4" id="KW-0217">Developmental protein</keyword>
<feature type="disulfide bond" evidence="15">
    <location>
        <begin position="387"/>
        <end position="448"/>
    </location>
</feature>
<keyword evidence="3" id="KW-0813">Transport</keyword>
<evidence type="ECO:0000256" key="3">
    <source>
        <dbReference type="ARBA" id="ARBA00022448"/>
    </source>
</evidence>
<evidence type="ECO:0000313" key="22">
    <source>
        <dbReference type="RefSeq" id="XP_028337752.1"/>
    </source>
</evidence>
<evidence type="ECO:0000259" key="20">
    <source>
        <dbReference type="PROSITE" id="PS51034"/>
    </source>
</evidence>
<dbReference type="KEGG" id="pcad:102995967"/>
<evidence type="ECO:0000256" key="12">
    <source>
        <dbReference type="ARBA" id="ARBA00030560"/>
    </source>
</evidence>
<evidence type="ECO:0000259" key="19">
    <source>
        <dbReference type="PROSITE" id="PS50287"/>
    </source>
</evidence>
<sequence>MESYRLAAPSTVSDTRETAFWETQTLSSVSESDLPRTRAWPGNGGDRCQGQVELLYQGCWDTVCDDSSDAQDADVVCPQPGCGHSLPALGGTHRGTHPAGGATMNVAPGSTPESGAQVSDLPSLSPSCQAPVHAPARFLDEHTSRLRFLDEHTSRLRYGQGSGPIVLDEVRCSGHETYLWSCPHNPWNTHNCRHSEDASVVCSGPEIHSTTPDWWRPSTPTTESPSSSCGGSLFSASGTFSSPSYPGYYPNNASCVWEIQVNPSYRINLGFNSLQLEVHSCCSFDYVEIFDGSLSGNVSLRKICNYTGEIFTSSYNRMTIRFQSDVSIQNTGFSAWYNSFPRDASLRLVDRNSSRSACAGRVEIYHGGQWGTVCDDNWSIQDAQVVCRQLGCGYAVSAPGSAYFGSGSGPITLDDVECSGVESNLWQCRNRGWFSHHCAHHEDAGVVCTANYSCGGFLSQPSGSFFSPFYPENYPNNAKCVWDIEVQNNYRVTVVFRDVQLEGGCNYDYIEVFDGPYHSSPLLARVCDGATGSFTSSSNFMSIRFISDGSVTKRGFQAAYYSSLYSGVTELLCLQNHMRASVSVGYLRSLGYSARDLVIPGWNRSYQCQPQITSSQVTFTVPYSGCGTIEQVDNDTITYSSFLKAAVSSGIIKRRKDLHIHVSCKMLQNTWVNTMYIANDTLEVKNIQYGNFDVNISFYTSSSFLYPVTSSPYYVGLNQDLYLQAEIRHSNASLALFVDTCVASPYPNDFTSLTYDLIRSGCVKDETYRSYLQPSPDVLRFKFSSFHFLSRFPSVYLQCKMVVCRSYDASSRCSRGCILRAKRGVGSYQEKVDVALGPIQLQVPRAEKRSLDRPEVDLEEGASAQGSYHSATVLAGVLLAVLLAAAAFTLGRSTRAARGQRLSSRM</sequence>
<evidence type="ECO:0000256" key="13">
    <source>
        <dbReference type="ARBA" id="ARBA00047197"/>
    </source>
</evidence>
<feature type="domain" description="CUB" evidence="18">
    <location>
        <begin position="454"/>
        <end position="563"/>
    </location>
</feature>
<evidence type="ECO:0000256" key="14">
    <source>
        <dbReference type="ARBA" id="ARBA00047200"/>
    </source>
</evidence>
<comment type="caution">
    <text evidence="15">Lacks conserved residue(s) required for the propagation of feature annotation.</text>
</comment>
<evidence type="ECO:0000256" key="16">
    <source>
        <dbReference type="SAM" id="MobiDB-lite"/>
    </source>
</evidence>
<evidence type="ECO:0000313" key="21">
    <source>
        <dbReference type="Proteomes" id="UP000248484"/>
    </source>
</evidence>
<accession>A0A455AME7</accession>
<dbReference type="Pfam" id="PF00431">
    <property type="entry name" value="CUB"/>
    <property type="match status" value="2"/>
</dbReference>
<dbReference type="STRING" id="9755.ENSPCTP00005031473"/>
<evidence type="ECO:0000256" key="15">
    <source>
        <dbReference type="PROSITE-ProRule" id="PRU00196"/>
    </source>
</evidence>
<dbReference type="FunFam" id="2.60.120.290:FF:000004">
    <property type="entry name" value="Metalloendopeptidase"/>
    <property type="match status" value="2"/>
</dbReference>
<dbReference type="Gene3D" id="3.10.250.10">
    <property type="entry name" value="SRCR-like domain"/>
    <property type="match status" value="3"/>
</dbReference>
<dbReference type="GeneID" id="102995967"/>
<feature type="disulfide bond" evidence="15">
    <location>
        <begin position="172"/>
        <end position="182"/>
    </location>
</feature>
<dbReference type="InterPro" id="IPR055356">
    <property type="entry name" value="ZP-N"/>
</dbReference>
<dbReference type="GO" id="GO:0004252">
    <property type="term" value="F:serine-type endopeptidase activity"/>
    <property type="evidence" value="ECO:0007669"/>
    <property type="project" value="TreeGrafter"/>
</dbReference>